<name>A0ABQ4N436_9BACL</name>
<keyword evidence="5" id="KW-1185">Reference proteome</keyword>
<reference evidence="4 5" key="1">
    <citation type="submission" date="2021-04" db="EMBL/GenBank/DDBJ databases">
        <title>Draft genome sequence of Paenibacillus cisolokensis, LC2-13A.</title>
        <authorList>
            <person name="Uke A."/>
            <person name="Chhe C."/>
            <person name="Baramee S."/>
            <person name="Kosugi A."/>
        </authorList>
    </citation>
    <scope>NUCLEOTIDE SEQUENCE [LARGE SCALE GENOMIC DNA]</scope>
    <source>
        <strain evidence="4 5">LC2-13A</strain>
    </source>
</reference>
<protein>
    <submittedName>
        <fullName evidence="4">Dihydroxyacetone kinase subunit L</fullName>
    </submittedName>
</protein>
<keyword evidence="2 4" id="KW-0418">Kinase</keyword>
<dbReference type="PANTHER" id="PTHR28629:SF4">
    <property type="entry name" value="TRIOKINASE_FMN CYCLASE"/>
    <property type="match status" value="1"/>
</dbReference>
<dbReference type="Gene3D" id="1.25.40.340">
    <property type="match status" value="1"/>
</dbReference>
<gene>
    <name evidence="4" type="ORF">PACILC2_15320</name>
</gene>
<accession>A0ABQ4N436</accession>
<dbReference type="SMART" id="SM01120">
    <property type="entry name" value="Dak2"/>
    <property type="match status" value="1"/>
</dbReference>
<comment type="caution">
    <text evidence="4">The sequence shown here is derived from an EMBL/GenBank/DDBJ whole genome shotgun (WGS) entry which is preliminary data.</text>
</comment>
<dbReference type="EMBL" id="BOVJ01000050">
    <property type="protein sequence ID" value="GIQ62964.1"/>
    <property type="molecule type" value="Genomic_DNA"/>
</dbReference>
<evidence type="ECO:0000313" key="5">
    <source>
        <dbReference type="Proteomes" id="UP000680304"/>
    </source>
</evidence>
<evidence type="ECO:0000256" key="1">
    <source>
        <dbReference type="ARBA" id="ARBA00022679"/>
    </source>
</evidence>
<feature type="domain" description="DhaL" evidence="3">
    <location>
        <begin position="6"/>
        <end position="207"/>
    </location>
</feature>
<dbReference type="PANTHER" id="PTHR28629">
    <property type="entry name" value="TRIOKINASE/FMN CYCLASE"/>
    <property type="match status" value="1"/>
</dbReference>
<organism evidence="4 5">
    <name type="scientific">Paenibacillus cisolokensis</name>
    <dbReference type="NCBI Taxonomy" id="1658519"/>
    <lineage>
        <taxon>Bacteria</taxon>
        <taxon>Bacillati</taxon>
        <taxon>Bacillota</taxon>
        <taxon>Bacilli</taxon>
        <taxon>Bacillales</taxon>
        <taxon>Paenibacillaceae</taxon>
        <taxon>Paenibacillus</taxon>
    </lineage>
</organism>
<evidence type="ECO:0000259" key="3">
    <source>
        <dbReference type="PROSITE" id="PS51480"/>
    </source>
</evidence>
<dbReference type="InterPro" id="IPR012737">
    <property type="entry name" value="DhaK_L_YcgS"/>
</dbReference>
<dbReference type="PROSITE" id="PS51480">
    <property type="entry name" value="DHAL"/>
    <property type="match status" value="1"/>
</dbReference>
<dbReference type="GO" id="GO:0016301">
    <property type="term" value="F:kinase activity"/>
    <property type="evidence" value="ECO:0007669"/>
    <property type="project" value="UniProtKB-KW"/>
</dbReference>
<proteinExistence type="predicted"/>
<dbReference type="InterPro" id="IPR004007">
    <property type="entry name" value="DhaL_dom"/>
</dbReference>
<keyword evidence="1" id="KW-0808">Transferase</keyword>
<sequence>MKLTSADFIQALHHIADRIEREKDYLSDLDRAVGDGDHGVTMSIGWQAVKAKLAEFGGESGCGEISKAAGMTFLNAVGSSVGPLYATAFLRGGAVLQGKTELSDDDIVQFWIAAVNGILDRGKAQPGDKTMVDAWYPAMKAMESGRAAGKDLAACLEDAVRAAEEGAEATAEMLSQKGRSSRLGERSVGHQDPGATSAYMILDSFYQYVKSLAG</sequence>
<dbReference type="RefSeq" id="WP_213528297.1">
    <property type="nucleotide sequence ID" value="NZ_BOVJ01000050.1"/>
</dbReference>
<dbReference type="SUPFAM" id="SSF101473">
    <property type="entry name" value="DhaL-like"/>
    <property type="match status" value="1"/>
</dbReference>
<evidence type="ECO:0000256" key="2">
    <source>
        <dbReference type="ARBA" id="ARBA00022777"/>
    </source>
</evidence>
<dbReference type="NCBIfam" id="TIGR02365">
    <property type="entry name" value="dha_L_ycgS"/>
    <property type="match status" value="1"/>
</dbReference>
<dbReference type="Proteomes" id="UP000680304">
    <property type="component" value="Unassembled WGS sequence"/>
</dbReference>
<dbReference type="InterPro" id="IPR036117">
    <property type="entry name" value="DhaL_dom_sf"/>
</dbReference>
<dbReference type="Pfam" id="PF02734">
    <property type="entry name" value="Dak2"/>
    <property type="match status" value="1"/>
</dbReference>
<dbReference type="InterPro" id="IPR050861">
    <property type="entry name" value="Dihydroxyacetone_Kinase"/>
</dbReference>
<evidence type="ECO:0000313" key="4">
    <source>
        <dbReference type="EMBL" id="GIQ62964.1"/>
    </source>
</evidence>